<name>A0A223KS23_9BACI</name>
<sequence>MNKKNRFFMRSTILVLLLAALTYTIYTNFFHTRALVNVGDTAPDFALKDLEGNTFQLSDYRGKGVFLNFWGTWCPPCEKEMPYMENQYQFYQDKGVEIIAVNIQETDVAVRSFRDRYGLTFPIPIDKTGQVRQAYGIKPIPTTFLIDENGEVVKIITTGMTERMVQESMELILPNNQ</sequence>
<dbReference type="Gene3D" id="3.40.30.10">
    <property type="entry name" value="Glutaredoxin"/>
    <property type="match status" value="1"/>
</dbReference>
<evidence type="ECO:0000256" key="5">
    <source>
        <dbReference type="ARBA" id="ARBA00023284"/>
    </source>
</evidence>
<proteinExistence type="predicted"/>
<dbReference type="NCBIfam" id="NF002854">
    <property type="entry name" value="PRK03147.1"/>
    <property type="match status" value="1"/>
</dbReference>
<dbReference type="STRING" id="1314751.GCA_001591425_03301"/>
<dbReference type="AlphaFoldDB" id="A0A223KS23"/>
<dbReference type="EMBL" id="CP018866">
    <property type="protein sequence ID" value="AST92295.1"/>
    <property type="molecule type" value="Genomic_DNA"/>
</dbReference>
<keyword evidence="3" id="KW-0735">Signal-anchor</keyword>
<dbReference type="InterPro" id="IPR013766">
    <property type="entry name" value="Thioredoxin_domain"/>
</dbReference>
<dbReference type="SUPFAM" id="SSF52833">
    <property type="entry name" value="Thioredoxin-like"/>
    <property type="match status" value="1"/>
</dbReference>
<keyword evidence="5" id="KW-0676">Redox-active center</keyword>
<evidence type="ECO:0000256" key="2">
    <source>
        <dbReference type="ARBA" id="ARBA00022748"/>
    </source>
</evidence>
<comment type="subcellular location">
    <subcellularLocation>
        <location evidence="1">Cell envelope</location>
    </subcellularLocation>
</comment>
<dbReference type="GO" id="GO:0030313">
    <property type="term" value="C:cell envelope"/>
    <property type="evidence" value="ECO:0007669"/>
    <property type="project" value="UniProtKB-SubCell"/>
</dbReference>
<dbReference type="PROSITE" id="PS51352">
    <property type="entry name" value="THIOREDOXIN_2"/>
    <property type="match status" value="1"/>
</dbReference>
<keyword evidence="2" id="KW-0201">Cytochrome c-type biogenesis</keyword>
<dbReference type="PROSITE" id="PS00194">
    <property type="entry name" value="THIOREDOXIN_1"/>
    <property type="match status" value="1"/>
</dbReference>
<evidence type="ECO:0000313" key="7">
    <source>
        <dbReference type="EMBL" id="AST92295.1"/>
    </source>
</evidence>
<dbReference type="CDD" id="cd02966">
    <property type="entry name" value="TlpA_like_family"/>
    <property type="match status" value="1"/>
</dbReference>
<dbReference type="InterPro" id="IPR050553">
    <property type="entry name" value="Thioredoxin_ResA/DsbE_sf"/>
</dbReference>
<feature type="domain" description="Thioredoxin" evidence="6">
    <location>
        <begin position="36"/>
        <end position="174"/>
    </location>
</feature>
<dbReference type="InterPro" id="IPR017937">
    <property type="entry name" value="Thioredoxin_CS"/>
</dbReference>
<dbReference type="RefSeq" id="WP_066418581.1">
    <property type="nucleotide sequence ID" value="NZ_CP018866.1"/>
</dbReference>
<dbReference type="Pfam" id="PF00578">
    <property type="entry name" value="AhpC-TSA"/>
    <property type="match status" value="1"/>
</dbReference>
<evidence type="ECO:0000256" key="1">
    <source>
        <dbReference type="ARBA" id="ARBA00004196"/>
    </source>
</evidence>
<dbReference type="InterPro" id="IPR036249">
    <property type="entry name" value="Thioredoxin-like_sf"/>
</dbReference>
<accession>A0A223KS23</accession>
<keyword evidence="3" id="KW-0812">Transmembrane</keyword>
<dbReference type="PANTHER" id="PTHR42852">
    <property type="entry name" value="THIOL:DISULFIDE INTERCHANGE PROTEIN DSBE"/>
    <property type="match status" value="1"/>
</dbReference>
<keyword evidence="8" id="KW-1185">Reference proteome</keyword>
<evidence type="ECO:0000256" key="4">
    <source>
        <dbReference type="ARBA" id="ARBA00023157"/>
    </source>
</evidence>
<dbReference type="GO" id="GO:0016209">
    <property type="term" value="F:antioxidant activity"/>
    <property type="evidence" value="ECO:0007669"/>
    <property type="project" value="InterPro"/>
</dbReference>
<evidence type="ECO:0000256" key="3">
    <source>
        <dbReference type="ARBA" id="ARBA00022968"/>
    </source>
</evidence>
<evidence type="ECO:0000259" key="6">
    <source>
        <dbReference type="PROSITE" id="PS51352"/>
    </source>
</evidence>
<reference evidence="7 8" key="1">
    <citation type="submission" date="2016-12" db="EMBL/GenBank/DDBJ databases">
        <title>The whole genome sequencing and assembly of Bacillus cohnii DSM 6307T strain.</title>
        <authorList>
            <person name="Lee Y.-J."/>
            <person name="Yi H."/>
            <person name="Bahn Y.-S."/>
            <person name="Kim J.F."/>
            <person name="Lee D.-W."/>
        </authorList>
    </citation>
    <scope>NUCLEOTIDE SEQUENCE [LARGE SCALE GENOMIC DNA]</scope>
    <source>
        <strain evidence="7 8">DSM 6307</strain>
    </source>
</reference>
<dbReference type="GO" id="GO:0017004">
    <property type="term" value="P:cytochrome complex assembly"/>
    <property type="evidence" value="ECO:0007669"/>
    <property type="project" value="UniProtKB-KW"/>
</dbReference>
<protein>
    <submittedName>
        <fullName evidence="7">Thiol-disulfide oxidoreductase</fullName>
    </submittedName>
</protein>
<dbReference type="Proteomes" id="UP000215224">
    <property type="component" value="Chromosome"/>
</dbReference>
<dbReference type="KEGG" id="bcoh:BC6307_13860"/>
<keyword evidence="4" id="KW-1015">Disulfide bond</keyword>
<evidence type="ECO:0000313" key="8">
    <source>
        <dbReference type="Proteomes" id="UP000215224"/>
    </source>
</evidence>
<gene>
    <name evidence="7" type="ORF">BC6307_13860</name>
</gene>
<dbReference type="GO" id="GO:0016491">
    <property type="term" value="F:oxidoreductase activity"/>
    <property type="evidence" value="ECO:0007669"/>
    <property type="project" value="InterPro"/>
</dbReference>
<dbReference type="InterPro" id="IPR000866">
    <property type="entry name" value="AhpC/TSA"/>
</dbReference>
<organism evidence="7 8">
    <name type="scientific">Sutcliffiella cohnii</name>
    <dbReference type="NCBI Taxonomy" id="33932"/>
    <lineage>
        <taxon>Bacteria</taxon>
        <taxon>Bacillati</taxon>
        <taxon>Bacillota</taxon>
        <taxon>Bacilli</taxon>
        <taxon>Bacillales</taxon>
        <taxon>Bacillaceae</taxon>
        <taxon>Sutcliffiella</taxon>
    </lineage>
</organism>
<dbReference type="PANTHER" id="PTHR42852:SF6">
    <property type="entry name" value="THIOL:DISULFIDE INTERCHANGE PROTEIN DSBE"/>
    <property type="match status" value="1"/>
</dbReference>